<dbReference type="FunFam" id="1.25.40.10:FF:000442">
    <property type="entry name" value="Pentatricopeptide repeat-containing protein At3g49710"/>
    <property type="match status" value="1"/>
</dbReference>
<evidence type="ECO:0000256" key="1">
    <source>
        <dbReference type="ARBA" id="ARBA00022737"/>
    </source>
</evidence>
<feature type="repeat" description="PPR" evidence="2">
    <location>
        <begin position="230"/>
        <end position="265"/>
    </location>
</feature>
<sequence>MIWFERLQSKLNPWRWRFYTTENSSYMDISRRFSEAMKTCANNGNITEARTIHAHLVTMGLCLSSTFLQNHLMTTYSNLGCINDSLLVFQRIVSPNVFSRNTLITGLCNGGWLDDARKLFDEMVLRDCVSWNAMMSGYVQKGLFRDALILFSSMMANDSLCRPNQFSMSAALKACGGIGDGQLSKQLYCSSVKLCFLIDPHVGISILDMFIKCGKMNLAAGHFSQMKTPDLLCWNAMIIGYSKSGRGVEQAVKVFDEMPERDIVSWNTILSILSQHGHGKRTLPMLLQMDSHGFEPDSVTYTTILSALAASSELNWGRHLHARILKRLTDTLDVYIGSALIDMYAKHKCLRIAKRVFDGLPCQNTVSWTSIIAGSSQLGFITESFSLFNQMRRDGVELDQFTLATVLATCEDLRHLTTLHCLSMKLSLDFYIPVSNALLTSYAKHGSITTAGYIFDSMTDRDVISWTSMVTLYSQAGDISSAVSYFNKTPERNLVTWNSMLAGHIQLGYQEDGIKLFISMHRDGKVKPDWVTFVTLLSACADSGSLQLGEQIIPLSTKTGFESDTSVRNGIVTMYSKCGKVGEADLAFKSIVNKDLVSWNSIISGYAQNGLGSKALEVFETMLSEHRPDHITFIAVLSGCSYAGLVEEGRFYFNSMNRVHNIRPNIEHFACMVDLLGRAGQLDEAKELIAEMPFPPSAAVWGALLSASRIHGQTETAEHAIRNLLRTNSDDSGSYTLLANIHSYCGNSDCVAEIRKTMRERGIRKIPGCSWIEMRNRVHVFTSHDMNHDRTDTILEILDHIAIFSKVSELDRIVISENDWW</sequence>
<dbReference type="PROSITE" id="PS51375">
    <property type="entry name" value="PPR"/>
    <property type="match status" value="5"/>
</dbReference>
<feature type="repeat" description="PPR" evidence="2">
    <location>
        <begin position="493"/>
        <end position="527"/>
    </location>
</feature>
<dbReference type="Pfam" id="PF20431">
    <property type="entry name" value="E_motif"/>
    <property type="match status" value="1"/>
</dbReference>
<dbReference type="PANTHER" id="PTHR47926">
    <property type="entry name" value="PENTATRICOPEPTIDE REPEAT-CONTAINING PROTEIN"/>
    <property type="match status" value="1"/>
</dbReference>
<dbReference type="InterPro" id="IPR046960">
    <property type="entry name" value="PPR_At4g14850-like_plant"/>
</dbReference>
<evidence type="ECO:0000256" key="2">
    <source>
        <dbReference type="PROSITE-ProRule" id="PRU00708"/>
    </source>
</evidence>
<protein>
    <submittedName>
        <fullName evidence="3">Pentatricopeptide repeat-containing protein</fullName>
    </submittedName>
</protein>
<dbReference type="OrthoDB" id="185373at2759"/>
<dbReference type="GO" id="GO:0003723">
    <property type="term" value="F:RNA binding"/>
    <property type="evidence" value="ECO:0000318"/>
    <property type="project" value="GO_Central"/>
</dbReference>
<evidence type="ECO:0000313" key="4">
    <source>
        <dbReference type="Proteomes" id="UP000036987"/>
    </source>
</evidence>
<dbReference type="Pfam" id="PF12854">
    <property type="entry name" value="PPR_1"/>
    <property type="match status" value="1"/>
</dbReference>
<dbReference type="FunFam" id="1.25.40.10:FF:000285">
    <property type="entry name" value="Pentatricopeptide repeat-containing protein, chloroplastic"/>
    <property type="match status" value="1"/>
</dbReference>
<feature type="repeat" description="PPR" evidence="2">
    <location>
        <begin position="595"/>
        <end position="625"/>
    </location>
</feature>
<dbReference type="InterPro" id="IPR002885">
    <property type="entry name" value="PPR_rpt"/>
</dbReference>
<organism evidence="3 4">
    <name type="scientific">Zostera marina</name>
    <name type="common">Eelgrass</name>
    <dbReference type="NCBI Taxonomy" id="29655"/>
    <lineage>
        <taxon>Eukaryota</taxon>
        <taxon>Viridiplantae</taxon>
        <taxon>Streptophyta</taxon>
        <taxon>Embryophyta</taxon>
        <taxon>Tracheophyta</taxon>
        <taxon>Spermatophyta</taxon>
        <taxon>Magnoliopsida</taxon>
        <taxon>Liliopsida</taxon>
        <taxon>Zosteraceae</taxon>
        <taxon>Zostera</taxon>
    </lineage>
</organism>
<dbReference type="EMBL" id="LFYR01000958">
    <property type="protein sequence ID" value="KMZ66669.1"/>
    <property type="molecule type" value="Genomic_DNA"/>
</dbReference>
<dbReference type="FunFam" id="1.25.40.10:FF:000090">
    <property type="entry name" value="Pentatricopeptide repeat-containing protein, chloroplastic"/>
    <property type="match status" value="1"/>
</dbReference>
<dbReference type="InterPro" id="IPR011990">
    <property type="entry name" value="TPR-like_helical_dom_sf"/>
</dbReference>
<dbReference type="Pfam" id="PF01535">
    <property type="entry name" value="PPR"/>
    <property type="match status" value="5"/>
</dbReference>
<dbReference type="Gene3D" id="1.25.40.10">
    <property type="entry name" value="Tetratricopeptide repeat domain"/>
    <property type="match status" value="6"/>
</dbReference>
<dbReference type="PANTHER" id="PTHR47926:SF370">
    <property type="entry name" value="DYW DOMAIN-CONTAINING PROTEIN"/>
    <property type="match status" value="1"/>
</dbReference>
<accession>A0A0K9PCH7</accession>
<name>A0A0K9PCH7_ZOSMR</name>
<gene>
    <name evidence="3" type="ORF">ZOSMA_28G00250</name>
</gene>
<dbReference type="OMA" id="ETFVSMH"/>
<dbReference type="GO" id="GO:0005739">
    <property type="term" value="C:mitochondrion"/>
    <property type="evidence" value="ECO:0000318"/>
    <property type="project" value="GO_Central"/>
</dbReference>
<dbReference type="AlphaFoldDB" id="A0A0K9PCH7"/>
<feature type="repeat" description="PPR" evidence="2">
    <location>
        <begin position="96"/>
        <end position="130"/>
    </location>
</feature>
<dbReference type="NCBIfam" id="TIGR00756">
    <property type="entry name" value="PPR"/>
    <property type="match status" value="5"/>
</dbReference>
<dbReference type="Proteomes" id="UP000036987">
    <property type="component" value="Unassembled WGS sequence"/>
</dbReference>
<reference evidence="4" key="1">
    <citation type="journal article" date="2016" name="Nature">
        <title>The genome of the seagrass Zostera marina reveals angiosperm adaptation to the sea.</title>
        <authorList>
            <person name="Olsen J.L."/>
            <person name="Rouze P."/>
            <person name="Verhelst B."/>
            <person name="Lin Y.-C."/>
            <person name="Bayer T."/>
            <person name="Collen J."/>
            <person name="Dattolo E."/>
            <person name="De Paoli E."/>
            <person name="Dittami S."/>
            <person name="Maumus F."/>
            <person name="Michel G."/>
            <person name="Kersting A."/>
            <person name="Lauritano C."/>
            <person name="Lohaus R."/>
            <person name="Toepel M."/>
            <person name="Tonon T."/>
            <person name="Vanneste K."/>
            <person name="Amirebrahimi M."/>
            <person name="Brakel J."/>
            <person name="Bostroem C."/>
            <person name="Chovatia M."/>
            <person name="Grimwood J."/>
            <person name="Jenkins J.W."/>
            <person name="Jueterbock A."/>
            <person name="Mraz A."/>
            <person name="Stam W.T."/>
            <person name="Tice H."/>
            <person name="Bornberg-Bauer E."/>
            <person name="Green P.J."/>
            <person name="Pearson G.A."/>
            <person name="Procaccini G."/>
            <person name="Duarte C.M."/>
            <person name="Schmutz J."/>
            <person name="Reusch T.B.H."/>
            <person name="Van de Peer Y."/>
        </authorList>
    </citation>
    <scope>NUCLEOTIDE SEQUENCE [LARGE SCALE GENOMIC DNA]</scope>
    <source>
        <strain evidence="4">cv. Finnish</strain>
    </source>
</reference>
<keyword evidence="1" id="KW-0677">Repeat</keyword>
<feature type="repeat" description="PPR" evidence="2">
    <location>
        <begin position="364"/>
        <end position="398"/>
    </location>
</feature>
<keyword evidence="4" id="KW-1185">Reference proteome</keyword>
<evidence type="ECO:0000313" key="3">
    <source>
        <dbReference type="EMBL" id="KMZ66669.1"/>
    </source>
</evidence>
<dbReference type="GO" id="GO:0009451">
    <property type="term" value="P:RNA modification"/>
    <property type="evidence" value="ECO:0000318"/>
    <property type="project" value="GO_Central"/>
</dbReference>
<proteinExistence type="predicted"/>
<dbReference type="Pfam" id="PF13041">
    <property type="entry name" value="PPR_2"/>
    <property type="match status" value="3"/>
</dbReference>
<comment type="caution">
    <text evidence="3">The sequence shown here is derived from an EMBL/GenBank/DDBJ whole genome shotgun (WGS) entry which is preliminary data.</text>
</comment>
<dbReference type="InterPro" id="IPR046848">
    <property type="entry name" value="E_motif"/>
</dbReference>